<sequence length="695" mass="77047">MDSNANSQQHHQQNSSTPIKTSSTNRNSTTNLITNQSDSTPINRPHLSSYQQFNSTPSPAGSPLTSRSARLLRSSQNPNITPAATVAVAATATDITPRNRQLISNPNQTLPGPSPAYTTHSRSRHSIYGTEDRVILELGSRLWKAGFSSETRPRVIISIDKLAHPTLSDSQSIWCISGNGKANDSNGSTMISVKSDAISVGLRRLFSDQLMIDPRQRKVLLIENALLPSQVRDQIATVLFDQLHVPSISFTPSSVLILMASGSVTGLVVDVGHLETTVTPVYLSRPLFPHLKSTTRAGSRLSDRLKVLLARYGQFVLIPKFATSLASNSVTKIPKLEPVPINLLTPAIIEDIKTRVLFVSQNELQTQTQSSPSSFSQQQQQTLSDTLREDYDESNDSRLLEQLERVYKLSTSPRTKDVLYKLPSHQKLQSNAGTTCIGIMRIPGWIRERCAEILFNPTIPRTRQDSSYLKEEEEESLSITESILECLLKLPLDLRKVMVSNIIIAGGGAMLPGFTSRLRIELTKTLTDCHFEPINFERRGIGLIERKLELERLRKSKKRYSPISSLADDLLILNDRLPLPPSTTTTTTTTTTDNVITRPGGFQMNVLAWIGGSLAGSLRIGGQEIIRERWDSIIESSLVSQELDKEEKGLSKDGVNDELAELEEEGSEEVEWEKKLIGIRLACLILPEWTRMSLA</sequence>
<evidence type="ECO:0000313" key="4">
    <source>
        <dbReference type="Proteomes" id="UP001153365"/>
    </source>
</evidence>
<dbReference type="Pfam" id="PF00022">
    <property type="entry name" value="Actin"/>
    <property type="match status" value="1"/>
</dbReference>
<evidence type="ECO:0000256" key="1">
    <source>
        <dbReference type="RuleBase" id="RU000487"/>
    </source>
</evidence>
<feature type="compositionally biased region" description="Low complexity" evidence="2">
    <location>
        <begin position="368"/>
        <end position="385"/>
    </location>
</feature>
<proteinExistence type="inferred from homology"/>
<dbReference type="SMART" id="SM00268">
    <property type="entry name" value="ACTIN"/>
    <property type="match status" value="1"/>
</dbReference>
<dbReference type="Proteomes" id="UP001153365">
    <property type="component" value="Unassembled WGS sequence"/>
</dbReference>
<dbReference type="SUPFAM" id="SSF53067">
    <property type="entry name" value="Actin-like ATPase domain"/>
    <property type="match status" value="2"/>
</dbReference>
<feature type="region of interest" description="Disordered" evidence="2">
    <location>
        <begin position="101"/>
        <end position="124"/>
    </location>
</feature>
<keyword evidence="4" id="KW-1185">Reference proteome</keyword>
<feature type="compositionally biased region" description="Low complexity" evidence="2">
    <location>
        <begin position="1"/>
        <end position="35"/>
    </location>
</feature>
<feature type="region of interest" description="Disordered" evidence="2">
    <location>
        <begin position="1"/>
        <end position="67"/>
    </location>
</feature>
<name>A0AAV0BHD1_PHAPC</name>
<comment type="caution">
    <text evidence="3">The sequence shown here is derived from an EMBL/GenBank/DDBJ whole genome shotgun (WGS) entry which is preliminary data.</text>
</comment>
<protein>
    <submittedName>
        <fullName evidence="3">Actin-domain-containing protein</fullName>
    </submittedName>
</protein>
<dbReference type="PANTHER" id="PTHR11937">
    <property type="entry name" value="ACTIN"/>
    <property type="match status" value="1"/>
</dbReference>
<dbReference type="InterPro" id="IPR043129">
    <property type="entry name" value="ATPase_NBD"/>
</dbReference>
<evidence type="ECO:0000313" key="3">
    <source>
        <dbReference type="EMBL" id="CAH7685507.1"/>
    </source>
</evidence>
<dbReference type="Gene3D" id="3.90.640.10">
    <property type="entry name" value="Actin, Chain A, domain 4"/>
    <property type="match status" value="1"/>
</dbReference>
<feature type="region of interest" description="Disordered" evidence="2">
    <location>
        <begin position="368"/>
        <end position="394"/>
    </location>
</feature>
<dbReference type="Gene3D" id="3.30.420.40">
    <property type="match status" value="2"/>
</dbReference>
<gene>
    <name evidence="3" type="ORF">PPACK8108_LOCUS20045</name>
</gene>
<accession>A0AAV0BHD1</accession>
<reference evidence="3" key="1">
    <citation type="submission" date="2022-06" db="EMBL/GenBank/DDBJ databases">
        <authorList>
            <consortium name="SYNGENTA / RWTH Aachen University"/>
        </authorList>
    </citation>
    <scope>NUCLEOTIDE SEQUENCE</scope>
</reference>
<feature type="compositionally biased region" description="Polar residues" evidence="2">
    <location>
        <begin position="36"/>
        <end position="59"/>
    </location>
</feature>
<dbReference type="EMBL" id="CALTRL010005726">
    <property type="protein sequence ID" value="CAH7685507.1"/>
    <property type="molecule type" value="Genomic_DNA"/>
</dbReference>
<dbReference type="AlphaFoldDB" id="A0AAV0BHD1"/>
<comment type="similarity">
    <text evidence="1">Belongs to the actin family.</text>
</comment>
<organism evidence="3 4">
    <name type="scientific">Phakopsora pachyrhizi</name>
    <name type="common">Asian soybean rust disease fungus</name>
    <dbReference type="NCBI Taxonomy" id="170000"/>
    <lineage>
        <taxon>Eukaryota</taxon>
        <taxon>Fungi</taxon>
        <taxon>Dikarya</taxon>
        <taxon>Basidiomycota</taxon>
        <taxon>Pucciniomycotina</taxon>
        <taxon>Pucciniomycetes</taxon>
        <taxon>Pucciniales</taxon>
        <taxon>Phakopsoraceae</taxon>
        <taxon>Phakopsora</taxon>
    </lineage>
</organism>
<feature type="compositionally biased region" description="Polar residues" evidence="2">
    <location>
        <begin position="101"/>
        <end position="120"/>
    </location>
</feature>
<evidence type="ECO:0000256" key="2">
    <source>
        <dbReference type="SAM" id="MobiDB-lite"/>
    </source>
</evidence>
<dbReference type="InterPro" id="IPR004000">
    <property type="entry name" value="Actin"/>
</dbReference>